<evidence type="ECO:0000256" key="1">
    <source>
        <dbReference type="SAM" id="MobiDB-lite"/>
    </source>
</evidence>
<proteinExistence type="predicted"/>
<feature type="compositionally biased region" description="Basic residues" evidence="1">
    <location>
        <begin position="1"/>
        <end position="10"/>
    </location>
</feature>
<reference evidence="3" key="2">
    <citation type="journal article" date="2010" name="Genome Res.">
        <title>Population genomic sequencing of Coccidioides fungi reveals recent hybridization and transposon control.</title>
        <authorList>
            <person name="Neafsey D.E."/>
            <person name="Barker B.M."/>
            <person name="Sharpton T.J."/>
            <person name="Stajich J.E."/>
            <person name="Park D.J."/>
            <person name="Whiston E."/>
            <person name="Hung C.-Y."/>
            <person name="McMahan C."/>
            <person name="White J."/>
            <person name="Sykes S."/>
            <person name="Heiman D."/>
            <person name="Young S."/>
            <person name="Zeng Q."/>
            <person name="Abouelleil A."/>
            <person name="Aftuck L."/>
            <person name="Bessette D."/>
            <person name="Brown A."/>
            <person name="FitzGerald M."/>
            <person name="Lui A."/>
            <person name="Macdonald J.P."/>
            <person name="Priest M."/>
            <person name="Orbach M.J."/>
            <person name="Galgiani J.N."/>
            <person name="Kirkland T.N."/>
            <person name="Cole G.T."/>
            <person name="Birren B.W."/>
            <person name="Henn M.R."/>
            <person name="Taylor J.W."/>
            <person name="Rounsley S.D."/>
        </authorList>
    </citation>
    <scope>GENOME REANNOTATION</scope>
    <source>
        <strain evidence="3">RS</strain>
    </source>
</reference>
<name>A0A0D8JVH3_COCIM</name>
<feature type="region of interest" description="Disordered" evidence="1">
    <location>
        <begin position="1"/>
        <end position="26"/>
    </location>
</feature>
<dbReference type="KEGG" id="cim:CIMG_13581"/>
<accession>A0A0D8JVH3</accession>
<dbReference type="VEuPathDB" id="FungiDB:CIMG_13581"/>
<dbReference type="Proteomes" id="UP000001261">
    <property type="component" value="Unassembled WGS sequence"/>
</dbReference>
<protein>
    <submittedName>
        <fullName evidence="2">Uncharacterized protein</fullName>
    </submittedName>
</protein>
<dbReference type="GeneID" id="24165208"/>
<dbReference type="AlphaFoldDB" id="A0A0D8JVH3"/>
<dbReference type="EMBL" id="GG704915">
    <property type="protein sequence ID" value="KJF61330.1"/>
    <property type="molecule type" value="Genomic_DNA"/>
</dbReference>
<keyword evidence="3" id="KW-1185">Reference proteome</keyword>
<organism evidence="2 3">
    <name type="scientific">Coccidioides immitis (strain RS)</name>
    <name type="common">Valley fever fungus</name>
    <dbReference type="NCBI Taxonomy" id="246410"/>
    <lineage>
        <taxon>Eukaryota</taxon>
        <taxon>Fungi</taxon>
        <taxon>Dikarya</taxon>
        <taxon>Ascomycota</taxon>
        <taxon>Pezizomycotina</taxon>
        <taxon>Eurotiomycetes</taxon>
        <taxon>Eurotiomycetidae</taxon>
        <taxon>Onygenales</taxon>
        <taxon>Onygenaceae</taxon>
        <taxon>Coccidioides</taxon>
    </lineage>
</organism>
<dbReference type="InParanoid" id="A0A0D8JVH3"/>
<gene>
    <name evidence="2" type="ORF">CIMG_13581</name>
</gene>
<sequence length="71" mass="8192">MTFALKKKKESHGASYLNPDNPHSWPRWRTRALPEQQRSIVGLPASETNRPALPHMDRVQRNIMIQACKEA</sequence>
<dbReference type="RefSeq" id="XP_012213813.1">
    <property type="nucleotide sequence ID" value="XM_012358390.1"/>
</dbReference>
<reference evidence="3" key="1">
    <citation type="journal article" date="2009" name="Genome Res.">
        <title>Comparative genomic analyses of the human fungal pathogens Coccidioides and their relatives.</title>
        <authorList>
            <person name="Sharpton T.J."/>
            <person name="Stajich J.E."/>
            <person name="Rounsley S.D."/>
            <person name="Gardner M.J."/>
            <person name="Wortman J.R."/>
            <person name="Jordar V.S."/>
            <person name="Maiti R."/>
            <person name="Kodira C.D."/>
            <person name="Neafsey D.E."/>
            <person name="Zeng Q."/>
            <person name="Hung C.-Y."/>
            <person name="McMahan C."/>
            <person name="Muszewska A."/>
            <person name="Grynberg M."/>
            <person name="Mandel M.A."/>
            <person name="Kellner E.M."/>
            <person name="Barker B.M."/>
            <person name="Galgiani J.N."/>
            <person name="Orbach M.J."/>
            <person name="Kirkland T.N."/>
            <person name="Cole G.T."/>
            <person name="Henn M.R."/>
            <person name="Birren B.W."/>
            <person name="Taylor J.W."/>
        </authorList>
    </citation>
    <scope>NUCLEOTIDE SEQUENCE [LARGE SCALE GENOMIC DNA]</scope>
    <source>
        <strain evidence="3">RS</strain>
    </source>
</reference>
<evidence type="ECO:0000313" key="3">
    <source>
        <dbReference type="Proteomes" id="UP000001261"/>
    </source>
</evidence>
<evidence type="ECO:0000313" key="2">
    <source>
        <dbReference type="EMBL" id="KJF61330.1"/>
    </source>
</evidence>